<accession>A0ABS9TI69</accession>
<dbReference type="Pfam" id="PF07883">
    <property type="entry name" value="Cupin_2"/>
    <property type="match status" value="1"/>
</dbReference>
<dbReference type="EMBL" id="JAKXMK010000017">
    <property type="protein sequence ID" value="MCH6168212.1"/>
    <property type="molecule type" value="Genomic_DNA"/>
</dbReference>
<dbReference type="InterPro" id="IPR011051">
    <property type="entry name" value="RmlC_Cupin_sf"/>
</dbReference>
<organism evidence="3 4">
    <name type="scientific">Pseudonocardia alaniniphila</name>
    <dbReference type="NCBI Taxonomy" id="75291"/>
    <lineage>
        <taxon>Bacteria</taxon>
        <taxon>Bacillati</taxon>
        <taxon>Actinomycetota</taxon>
        <taxon>Actinomycetes</taxon>
        <taxon>Pseudonocardiales</taxon>
        <taxon>Pseudonocardiaceae</taxon>
        <taxon>Pseudonocardia</taxon>
    </lineage>
</organism>
<feature type="domain" description="Cupin type-2" evidence="2">
    <location>
        <begin position="49"/>
        <end position="114"/>
    </location>
</feature>
<name>A0ABS9TI69_9PSEU</name>
<evidence type="ECO:0000256" key="1">
    <source>
        <dbReference type="ARBA" id="ARBA00022723"/>
    </source>
</evidence>
<evidence type="ECO:0000259" key="2">
    <source>
        <dbReference type="Pfam" id="PF07883"/>
    </source>
</evidence>
<dbReference type="RefSeq" id="WP_241038845.1">
    <property type="nucleotide sequence ID" value="NZ_BAAAJF010000001.1"/>
</dbReference>
<dbReference type="Gene3D" id="2.60.120.10">
    <property type="entry name" value="Jelly Rolls"/>
    <property type="match status" value="1"/>
</dbReference>
<comment type="caution">
    <text evidence="3">The sequence shown here is derived from an EMBL/GenBank/DDBJ whole genome shotgun (WGS) entry which is preliminary data.</text>
</comment>
<dbReference type="Proteomes" id="UP001299970">
    <property type="component" value="Unassembled WGS sequence"/>
</dbReference>
<protein>
    <submittedName>
        <fullName evidence="3">Cupin domain-containing protein</fullName>
    </submittedName>
</protein>
<evidence type="ECO:0000313" key="4">
    <source>
        <dbReference type="Proteomes" id="UP001299970"/>
    </source>
</evidence>
<dbReference type="PANTHER" id="PTHR35848">
    <property type="entry name" value="OXALATE-BINDING PROTEIN"/>
    <property type="match status" value="1"/>
</dbReference>
<gene>
    <name evidence="3" type="ORF">MMF94_21185</name>
</gene>
<dbReference type="InterPro" id="IPR051610">
    <property type="entry name" value="GPI/OXD"/>
</dbReference>
<sequence>MAVVNSGMSISDAVPAPAAPMTFLVDGAMTGQFEGRDHGGTVSVILVSTDQPGAGPALHQHPYDETFVVHGGEAEFTVAGRVQVVRSGQVVVVPPMTPHKFTNIGTARLVMTNIHANDHFITEWL</sequence>
<proteinExistence type="predicted"/>
<dbReference type="SUPFAM" id="SSF51182">
    <property type="entry name" value="RmlC-like cupins"/>
    <property type="match status" value="1"/>
</dbReference>
<dbReference type="PANTHER" id="PTHR35848:SF6">
    <property type="entry name" value="CUPIN TYPE-2 DOMAIN-CONTAINING PROTEIN"/>
    <property type="match status" value="1"/>
</dbReference>
<evidence type="ECO:0000313" key="3">
    <source>
        <dbReference type="EMBL" id="MCH6168212.1"/>
    </source>
</evidence>
<keyword evidence="4" id="KW-1185">Reference proteome</keyword>
<reference evidence="3 4" key="1">
    <citation type="submission" date="2022-03" db="EMBL/GenBank/DDBJ databases">
        <title>Pseudonocardia alaer sp. nov., a novel actinomycete isolated from reed forest soil.</title>
        <authorList>
            <person name="Wang L."/>
        </authorList>
    </citation>
    <scope>NUCLEOTIDE SEQUENCE [LARGE SCALE GENOMIC DNA]</scope>
    <source>
        <strain evidence="3 4">Y-16303</strain>
    </source>
</reference>
<dbReference type="InterPro" id="IPR013096">
    <property type="entry name" value="Cupin_2"/>
</dbReference>
<dbReference type="InterPro" id="IPR014710">
    <property type="entry name" value="RmlC-like_jellyroll"/>
</dbReference>
<keyword evidence="1" id="KW-0479">Metal-binding</keyword>